<evidence type="ECO:0000313" key="2">
    <source>
        <dbReference type="Proteomes" id="UP001190700"/>
    </source>
</evidence>
<reference evidence="1 2" key="1">
    <citation type="journal article" date="2015" name="Genome Biol. Evol.">
        <title>Comparative Genomics of a Bacterivorous Green Alga Reveals Evolutionary Causalities and Consequences of Phago-Mixotrophic Mode of Nutrition.</title>
        <authorList>
            <person name="Burns J.A."/>
            <person name="Paasch A."/>
            <person name="Narechania A."/>
            <person name="Kim E."/>
        </authorList>
    </citation>
    <scope>NUCLEOTIDE SEQUENCE [LARGE SCALE GENOMIC DNA]</scope>
    <source>
        <strain evidence="1 2">PLY_AMNH</strain>
    </source>
</reference>
<dbReference type="EMBL" id="LGRX02029577">
    <property type="protein sequence ID" value="KAK3246668.1"/>
    <property type="molecule type" value="Genomic_DNA"/>
</dbReference>
<dbReference type="AlphaFoldDB" id="A0AAE0EZX9"/>
<name>A0AAE0EZX9_9CHLO</name>
<gene>
    <name evidence="1" type="ORF">CYMTET_43805</name>
</gene>
<proteinExistence type="predicted"/>
<evidence type="ECO:0000313" key="1">
    <source>
        <dbReference type="EMBL" id="KAK3246668.1"/>
    </source>
</evidence>
<keyword evidence="2" id="KW-1185">Reference proteome</keyword>
<organism evidence="1 2">
    <name type="scientific">Cymbomonas tetramitiformis</name>
    <dbReference type="NCBI Taxonomy" id="36881"/>
    <lineage>
        <taxon>Eukaryota</taxon>
        <taxon>Viridiplantae</taxon>
        <taxon>Chlorophyta</taxon>
        <taxon>Pyramimonadophyceae</taxon>
        <taxon>Pyramimonadales</taxon>
        <taxon>Pyramimonadaceae</taxon>
        <taxon>Cymbomonas</taxon>
    </lineage>
</organism>
<accession>A0AAE0EZX9</accession>
<protein>
    <submittedName>
        <fullName evidence="1">Uncharacterized protein</fullName>
    </submittedName>
</protein>
<sequence length="71" mass="8120">MNVELPCREWLRDDAHGGHRMANHNTLELLAYLEHRCLNECLWLHGVLDDATVNVPRRTDCRKSASPGAKL</sequence>
<comment type="caution">
    <text evidence="1">The sequence shown here is derived from an EMBL/GenBank/DDBJ whole genome shotgun (WGS) entry which is preliminary data.</text>
</comment>
<dbReference type="Proteomes" id="UP001190700">
    <property type="component" value="Unassembled WGS sequence"/>
</dbReference>